<protein>
    <recommendedName>
        <fullName evidence="5">Lipoprotein</fullName>
    </recommendedName>
</protein>
<dbReference type="RefSeq" id="WP_166379810.1">
    <property type="nucleotide sequence ID" value="NZ_BAAATT010000005.1"/>
</dbReference>
<dbReference type="AlphaFoldDB" id="A0A8J3LC09"/>
<evidence type="ECO:0000313" key="4">
    <source>
        <dbReference type="Proteomes" id="UP000660339"/>
    </source>
</evidence>
<evidence type="ECO:0000256" key="2">
    <source>
        <dbReference type="SAM" id="SignalP"/>
    </source>
</evidence>
<reference evidence="3" key="1">
    <citation type="submission" date="2021-01" db="EMBL/GenBank/DDBJ databases">
        <title>Whole genome shotgun sequence of Catellatospora methionotrophica NBRC 14553.</title>
        <authorList>
            <person name="Komaki H."/>
            <person name="Tamura T."/>
        </authorList>
    </citation>
    <scope>NUCLEOTIDE SEQUENCE</scope>
    <source>
        <strain evidence="3">NBRC 14553</strain>
    </source>
</reference>
<keyword evidence="2" id="KW-0732">Signal</keyword>
<sequence length="223" mass="22755">MQHTKARWIARCSLGLVILAGAAGCSTPQQQAAPNDLQNVAMTDSASSVVSSPTAAAAQSTDSSGKVTAPAAAPRLTVPGPDKAFLLVAVDRVEDPALTVTASNRIGTYPSGADTGDREQFMLTPLSPGATTYLLKTARLRVGGEPLCAGIKTGVLTAVACDAAAKSQKVTLVARSTTTFDLVVGGYQVEVSKLGKVSLAKAGNAAAKTRFRFVPAGTVGQWP</sequence>
<proteinExistence type="predicted"/>
<feature type="region of interest" description="Disordered" evidence="1">
    <location>
        <begin position="52"/>
        <end position="74"/>
    </location>
</feature>
<gene>
    <name evidence="3" type="ORF">Cme02nite_37200</name>
</gene>
<dbReference type="PROSITE" id="PS51257">
    <property type="entry name" value="PROKAR_LIPOPROTEIN"/>
    <property type="match status" value="1"/>
</dbReference>
<name>A0A8J3LC09_9ACTN</name>
<organism evidence="3 4">
    <name type="scientific">Catellatospora methionotrophica</name>
    <dbReference type="NCBI Taxonomy" id="121620"/>
    <lineage>
        <taxon>Bacteria</taxon>
        <taxon>Bacillati</taxon>
        <taxon>Actinomycetota</taxon>
        <taxon>Actinomycetes</taxon>
        <taxon>Micromonosporales</taxon>
        <taxon>Micromonosporaceae</taxon>
        <taxon>Catellatospora</taxon>
    </lineage>
</organism>
<feature type="signal peptide" evidence="2">
    <location>
        <begin position="1"/>
        <end position="22"/>
    </location>
</feature>
<feature type="compositionally biased region" description="Low complexity" evidence="1">
    <location>
        <begin position="52"/>
        <end position="64"/>
    </location>
</feature>
<evidence type="ECO:0000256" key="1">
    <source>
        <dbReference type="SAM" id="MobiDB-lite"/>
    </source>
</evidence>
<dbReference type="EMBL" id="BONJ01000020">
    <property type="protein sequence ID" value="GIG15388.1"/>
    <property type="molecule type" value="Genomic_DNA"/>
</dbReference>
<comment type="caution">
    <text evidence="3">The sequence shown here is derived from an EMBL/GenBank/DDBJ whole genome shotgun (WGS) entry which is preliminary data.</text>
</comment>
<evidence type="ECO:0000313" key="3">
    <source>
        <dbReference type="EMBL" id="GIG15388.1"/>
    </source>
</evidence>
<accession>A0A8J3LC09</accession>
<keyword evidence="4" id="KW-1185">Reference proteome</keyword>
<feature type="chain" id="PRO_5039336328" description="Lipoprotein" evidence="2">
    <location>
        <begin position="23"/>
        <end position="223"/>
    </location>
</feature>
<dbReference type="Proteomes" id="UP000660339">
    <property type="component" value="Unassembled WGS sequence"/>
</dbReference>
<evidence type="ECO:0008006" key="5">
    <source>
        <dbReference type="Google" id="ProtNLM"/>
    </source>
</evidence>